<dbReference type="PROSITE" id="PS00028">
    <property type="entry name" value="ZINC_FINGER_C2H2_1"/>
    <property type="match status" value="2"/>
</dbReference>
<dbReference type="Proteomes" id="UP000652761">
    <property type="component" value="Unassembled WGS sequence"/>
</dbReference>
<dbReference type="Pfam" id="PF13912">
    <property type="entry name" value="zf-C2H2_6"/>
    <property type="match status" value="2"/>
</dbReference>
<evidence type="ECO:0000256" key="7">
    <source>
        <dbReference type="ARBA" id="ARBA00023163"/>
    </source>
</evidence>
<evidence type="ECO:0000256" key="5">
    <source>
        <dbReference type="ARBA" id="ARBA00022833"/>
    </source>
</evidence>
<evidence type="ECO:0000256" key="4">
    <source>
        <dbReference type="ARBA" id="ARBA00022771"/>
    </source>
</evidence>
<gene>
    <name evidence="11" type="ORF">Taro_019843</name>
</gene>
<keyword evidence="8" id="KW-0539">Nucleus</keyword>
<dbReference type="PROSITE" id="PS50157">
    <property type="entry name" value="ZINC_FINGER_C2H2_2"/>
    <property type="match status" value="2"/>
</dbReference>
<organism evidence="11 12">
    <name type="scientific">Colocasia esculenta</name>
    <name type="common">Wild taro</name>
    <name type="synonym">Arum esculentum</name>
    <dbReference type="NCBI Taxonomy" id="4460"/>
    <lineage>
        <taxon>Eukaryota</taxon>
        <taxon>Viridiplantae</taxon>
        <taxon>Streptophyta</taxon>
        <taxon>Embryophyta</taxon>
        <taxon>Tracheophyta</taxon>
        <taxon>Spermatophyta</taxon>
        <taxon>Magnoliopsida</taxon>
        <taxon>Liliopsida</taxon>
        <taxon>Araceae</taxon>
        <taxon>Aroideae</taxon>
        <taxon>Colocasieae</taxon>
        <taxon>Colocasia</taxon>
    </lineage>
</organism>
<sequence length="171" mass="18645">MAILGMKRFRTEEDGEVQSVDVAADLLMMLSRRTGGDVPRYTGRRLFRCKSCGRQFPSFQALGGHRASHKKPRLGVEAPQVAVPDKPRAHECPICGVEFAMGQALGGHMRRHRTGTGAFPLVFAEKKPGMAGEKRGVLSLDLDLNLPPSDKDGDFCSLKLGLGHPVVGFLY</sequence>
<evidence type="ECO:0000256" key="8">
    <source>
        <dbReference type="ARBA" id="ARBA00023242"/>
    </source>
</evidence>
<dbReference type="OrthoDB" id="9411774at2759"/>
<dbReference type="GO" id="GO:0005634">
    <property type="term" value="C:nucleus"/>
    <property type="evidence" value="ECO:0007669"/>
    <property type="project" value="UniProtKB-SubCell"/>
</dbReference>
<evidence type="ECO:0000313" key="11">
    <source>
        <dbReference type="EMBL" id="MQL87303.1"/>
    </source>
</evidence>
<accession>A0A843V3F6</accession>
<keyword evidence="7" id="KW-0804">Transcription</keyword>
<dbReference type="SUPFAM" id="SSF57667">
    <property type="entry name" value="beta-beta-alpha zinc fingers"/>
    <property type="match status" value="1"/>
</dbReference>
<keyword evidence="4 9" id="KW-0863">Zinc-finger</keyword>
<comment type="caution">
    <text evidence="11">The sequence shown here is derived from an EMBL/GenBank/DDBJ whole genome shotgun (WGS) entry which is preliminary data.</text>
</comment>
<evidence type="ECO:0000256" key="3">
    <source>
        <dbReference type="ARBA" id="ARBA00022737"/>
    </source>
</evidence>
<name>A0A843V3F6_COLES</name>
<evidence type="ECO:0000313" key="12">
    <source>
        <dbReference type="Proteomes" id="UP000652761"/>
    </source>
</evidence>
<proteinExistence type="predicted"/>
<evidence type="ECO:0000256" key="2">
    <source>
        <dbReference type="ARBA" id="ARBA00022723"/>
    </source>
</evidence>
<keyword evidence="5" id="KW-0862">Zinc</keyword>
<feature type="domain" description="C2H2-type" evidence="10">
    <location>
        <begin position="47"/>
        <end position="74"/>
    </location>
</feature>
<keyword evidence="12" id="KW-1185">Reference proteome</keyword>
<dbReference type="PANTHER" id="PTHR26374:SF456">
    <property type="entry name" value="ZINC FINGER PROTEIN ZAT5-LIKE"/>
    <property type="match status" value="1"/>
</dbReference>
<keyword evidence="2" id="KW-0479">Metal-binding</keyword>
<evidence type="ECO:0000256" key="6">
    <source>
        <dbReference type="ARBA" id="ARBA00023015"/>
    </source>
</evidence>
<evidence type="ECO:0000256" key="9">
    <source>
        <dbReference type="PROSITE-ProRule" id="PRU00042"/>
    </source>
</evidence>
<dbReference type="GO" id="GO:0008270">
    <property type="term" value="F:zinc ion binding"/>
    <property type="evidence" value="ECO:0007669"/>
    <property type="project" value="UniProtKB-KW"/>
</dbReference>
<dbReference type="EMBL" id="NMUH01000967">
    <property type="protein sequence ID" value="MQL87303.1"/>
    <property type="molecule type" value="Genomic_DNA"/>
</dbReference>
<dbReference type="InterPro" id="IPR036236">
    <property type="entry name" value="Znf_C2H2_sf"/>
</dbReference>
<dbReference type="InterPro" id="IPR013087">
    <property type="entry name" value="Znf_C2H2_type"/>
</dbReference>
<keyword evidence="3" id="KW-0677">Repeat</keyword>
<comment type="subcellular location">
    <subcellularLocation>
        <location evidence="1">Nucleus</location>
    </subcellularLocation>
</comment>
<dbReference type="SMART" id="SM00355">
    <property type="entry name" value="ZnF_C2H2"/>
    <property type="match status" value="2"/>
</dbReference>
<dbReference type="Gene3D" id="3.30.160.60">
    <property type="entry name" value="Classic Zinc Finger"/>
    <property type="match status" value="1"/>
</dbReference>
<keyword evidence="6" id="KW-0805">Transcription regulation</keyword>
<evidence type="ECO:0000259" key="10">
    <source>
        <dbReference type="PROSITE" id="PS50157"/>
    </source>
</evidence>
<evidence type="ECO:0000256" key="1">
    <source>
        <dbReference type="ARBA" id="ARBA00004123"/>
    </source>
</evidence>
<feature type="domain" description="C2H2-type" evidence="10">
    <location>
        <begin position="90"/>
        <end position="112"/>
    </location>
</feature>
<protein>
    <recommendedName>
        <fullName evidence="10">C2H2-type domain-containing protein</fullName>
    </recommendedName>
</protein>
<dbReference type="AlphaFoldDB" id="A0A843V3F6"/>
<reference evidence="11" key="1">
    <citation type="submission" date="2017-07" db="EMBL/GenBank/DDBJ databases">
        <title>Taro Niue Genome Assembly and Annotation.</title>
        <authorList>
            <person name="Atibalentja N."/>
            <person name="Keating K."/>
            <person name="Fields C.J."/>
        </authorList>
    </citation>
    <scope>NUCLEOTIDE SEQUENCE</scope>
    <source>
        <strain evidence="11">Niue_2</strain>
        <tissue evidence="11">Leaf</tissue>
    </source>
</reference>
<dbReference type="PANTHER" id="PTHR26374">
    <property type="entry name" value="ZINC FINGER PROTEIN ZAT5"/>
    <property type="match status" value="1"/>
</dbReference>